<name>A0A4Z0A631_9AGAM</name>
<dbReference type="Proteomes" id="UP000298061">
    <property type="component" value="Unassembled WGS sequence"/>
</dbReference>
<dbReference type="EMBL" id="SFCI01000170">
    <property type="protein sequence ID" value="TFY81824.1"/>
    <property type="molecule type" value="Genomic_DNA"/>
</dbReference>
<sequence>MDYGGLWTDITSRWPSPTRLALPPVEHIRIIDEALCMSNYLTCFPTSASDRFYYRFTIFDENSPSIANNIRQLAVLDLMSQVSSLIGAPVAYLDFADIIADCRPSHQLDFVASVASPFADSQTIPSLNLILDCIISRPDAHLRCLETLFDGLGGQLAHVRKLMLFGVDPYMSIDWARPFECMRNLRELVVSADEPDDIIELLGSLTTEHRDERTGVTARELYFPALERITFSGMAREDERLDSVAQSLQKRMDLGSPLPVLVMYMVEDPLQPDDERLLSRVVSSLVSLNQMPGDTRPEIVNFVP</sequence>
<reference evidence="1 2" key="1">
    <citation type="submission" date="2019-02" db="EMBL/GenBank/DDBJ databases">
        <title>Genome sequencing of the rare red list fungi Hericium alpestre (H. flagellum).</title>
        <authorList>
            <person name="Buettner E."/>
            <person name="Kellner H."/>
        </authorList>
    </citation>
    <scope>NUCLEOTIDE SEQUENCE [LARGE SCALE GENOMIC DNA]</scope>
    <source>
        <strain evidence="1 2">DSM 108284</strain>
    </source>
</reference>
<comment type="caution">
    <text evidence="1">The sequence shown here is derived from an EMBL/GenBank/DDBJ whole genome shotgun (WGS) entry which is preliminary data.</text>
</comment>
<evidence type="ECO:0000313" key="1">
    <source>
        <dbReference type="EMBL" id="TFY81824.1"/>
    </source>
</evidence>
<proteinExistence type="predicted"/>
<gene>
    <name evidence="1" type="ORF">EWM64_g2188</name>
</gene>
<evidence type="ECO:0000313" key="2">
    <source>
        <dbReference type="Proteomes" id="UP000298061"/>
    </source>
</evidence>
<dbReference type="AlphaFoldDB" id="A0A4Z0A631"/>
<keyword evidence="2" id="KW-1185">Reference proteome</keyword>
<protein>
    <submittedName>
        <fullName evidence="1">Uncharacterized protein</fullName>
    </submittedName>
</protein>
<accession>A0A4Z0A631</accession>
<organism evidence="1 2">
    <name type="scientific">Hericium alpestre</name>
    <dbReference type="NCBI Taxonomy" id="135208"/>
    <lineage>
        <taxon>Eukaryota</taxon>
        <taxon>Fungi</taxon>
        <taxon>Dikarya</taxon>
        <taxon>Basidiomycota</taxon>
        <taxon>Agaricomycotina</taxon>
        <taxon>Agaricomycetes</taxon>
        <taxon>Russulales</taxon>
        <taxon>Hericiaceae</taxon>
        <taxon>Hericium</taxon>
    </lineage>
</organism>